<keyword evidence="8" id="KW-1185">Reference proteome</keyword>
<evidence type="ECO:0000256" key="4">
    <source>
        <dbReference type="PROSITE-ProRule" id="PRU00169"/>
    </source>
</evidence>
<dbReference type="SUPFAM" id="SSF46689">
    <property type="entry name" value="Homeodomain-like"/>
    <property type="match status" value="2"/>
</dbReference>
<dbReference type="InterPro" id="IPR011006">
    <property type="entry name" value="CheY-like_superfamily"/>
</dbReference>
<keyword evidence="1" id="KW-0805">Transcription regulation</keyword>
<dbReference type="EMBL" id="JBHSEP010000006">
    <property type="protein sequence ID" value="MFC4598681.1"/>
    <property type="molecule type" value="Genomic_DNA"/>
</dbReference>
<evidence type="ECO:0000256" key="3">
    <source>
        <dbReference type="ARBA" id="ARBA00023163"/>
    </source>
</evidence>
<evidence type="ECO:0000259" key="6">
    <source>
        <dbReference type="PROSITE" id="PS50110"/>
    </source>
</evidence>
<dbReference type="PRINTS" id="PR00032">
    <property type="entry name" value="HTHARAC"/>
</dbReference>
<proteinExistence type="predicted"/>
<sequence length="426" mass="49356">MYQVLLVDDEYHAIQGLQSGVNWDKFGIGAIHAAYNIRQAKEVLNNHPVDFMICDIEMPEGSGIELLRWVREHYPDKESVFLTCHSDFGFAKQAIQLGSLDYLLKPVRYSELEKVIEKALDKVEQKRQQDRFNRTYDHYYRLWKSHEPLLVERFWQDLLSRNPSSIPEELRRTLSPSKASYTEQSLFRPVLVRVQRWHRTLSTRDEKIIEYGIRNAVAYSLIPGQDMGQVIRRDAGLLLAILPWTDSAADTEDELRERCRSCIAFCSRHLFCDVSLYVGHPSRIQEMAGMLDKLLVFHRRHAQTAGGEYFLEDSEVGPPDESRAVVDKVRRFIAEHLDQPLTRKELAQHVYLNPDYLAKLFKKTTGIALTDYVVNERMRLAKEMLERGGVPIGAIASAVGYSSFSYFSKTFKTQYGVTPQEFRERL</sequence>
<dbReference type="InterPro" id="IPR018062">
    <property type="entry name" value="HTH_AraC-typ_CS"/>
</dbReference>
<protein>
    <submittedName>
        <fullName evidence="7">Response regulator</fullName>
    </submittedName>
</protein>
<dbReference type="SMART" id="SM00448">
    <property type="entry name" value="REC"/>
    <property type="match status" value="1"/>
</dbReference>
<dbReference type="InterPro" id="IPR018060">
    <property type="entry name" value="HTH_AraC"/>
</dbReference>
<dbReference type="RefSeq" id="WP_378095185.1">
    <property type="nucleotide sequence ID" value="NZ_JBHSEP010000006.1"/>
</dbReference>
<feature type="domain" description="HTH araC/xylS-type" evidence="5">
    <location>
        <begin position="327"/>
        <end position="425"/>
    </location>
</feature>
<gene>
    <name evidence="7" type="ORF">ACFO3S_10580</name>
</gene>
<dbReference type="SMART" id="SM00342">
    <property type="entry name" value="HTH_ARAC"/>
    <property type="match status" value="1"/>
</dbReference>
<evidence type="ECO:0000256" key="1">
    <source>
        <dbReference type="ARBA" id="ARBA00023015"/>
    </source>
</evidence>
<dbReference type="Gene3D" id="1.10.10.60">
    <property type="entry name" value="Homeodomain-like"/>
    <property type="match status" value="2"/>
</dbReference>
<dbReference type="Pfam" id="PF00072">
    <property type="entry name" value="Response_reg"/>
    <property type="match status" value="1"/>
</dbReference>
<organism evidence="7 8">
    <name type="scientific">Cohnella hongkongensis</name>
    <dbReference type="NCBI Taxonomy" id="178337"/>
    <lineage>
        <taxon>Bacteria</taxon>
        <taxon>Bacillati</taxon>
        <taxon>Bacillota</taxon>
        <taxon>Bacilli</taxon>
        <taxon>Bacillales</taxon>
        <taxon>Paenibacillaceae</taxon>
        <taxon>Cohnella</taxon>
    </lineage>
</organism>
<dbReference type="Pfam" id="PF12833">
    <property type="entry name" value="HTH_18"/>
    <property type="match status" value="1"/>
</dbReference>
<name>A0ABV9FD51_9BACL</name>
<evidence type="ECO:0000256" key="2">
    <source>
        <dbReference type="ARBA" id="ARBA00023125"/>
    </source>
</evidence>
<dbReference type="SUPFAM" id="SSF52172">
    <property type="entry name" value="CheY-like"/>
    <property type="match status" value="1"/>
</dbReference>
<dbReference type="InterPro" id="IPR020449">
    <property type="entry name" value="Tscrpt_reg_AraC-type_HTH"/>
</dbReference>
<feature type="modified residue" description="4-aspartylphosphate" evidence="4">
    <location>
        <position position="55"/>
    </location>
</feature>
<dbReference type="PROSITE" id="PS00041">
    <property type="entry name" value="HTH_ARAC_FAMILY_1"/>
    <property type="match status" value="1"/>
</dbReference>
<accession>A0ABV9FD51</accession>
<dbReference type="PROSITE" id="PS01124">
    <property type="entry name" value="HTH_ARAC_FAMILY_2"/>
    <property type="match status" value="1"/>
</dbReference>
<dbReference type="InterPro" id="IPR009057">
    <property type="entry name" value="Homeodomain-like_sf"/>
</dbReference>
<keyword evidence="4" id="KW-0597">Phosphoprotein</keyword>
<feature type="domain" description="Response regulatory" evidence="6">
    <location>
        <begin position="3"/>
        <end position="120"/>
    </location>
</feature>
<evidence type="ECO:0000259" key="5">
    <source>
        <dbReference type="PROSITE" id="PS01124"/>
    </source>
</evidence>
<dbReference type="PROSITE" id="PS50110">
    <property type="entry name" value="RESPONSE_REGULATORY"/>
    <property type="match status" value="1"/>
</dbReference>
<dbReference type="Proteomes" id="UP001596028">
    <property type="component" value="Unassembled WGS sequence"/>
</dbReference>
<dbReference type="PANTHER" id="PTHR43280:SF10">
    <property type="entry name" value="REGULATORY PROTEIN POCR"/>
    <property type="match status" value="1"/>
</dbReference>
<comment type="caution">
    <text evidence="7">The sequence shown here is derived from an EMBL/GenBank/DDBJ whole genome shotgun (WGS) entry which is preliminary data.</text>
</comment>
<dbReference type="PANTHER" id="PTHR43280">
    <property type="entry name" value="ARAC-FAMILY TRANSCRIPTIONAL REGULATOR"/>
    <property type="match status" value="1"/>
</dbReference>
<keyword evidence="3" id="KW-0804">Transcription</keyword>
<dbReference type="CDD" id="cd17536">
    <property type="entry name" value="REC_YesN-like"/>
    <property type="match status" value="1"/>
</dbReference>
<evidence type="ECO:0000313" key="8">
    <source>
        <dbReference type="Proteomes" id="UP001596028"/>
    </source>
</evidence>
<dbReference type="InterPro" id="IPR001789">
    <property type="entry name" value="Sig_transdc_resp-reg_receiver"/>
</dbReference>
<dbReference type="Gene3D" id="3.40.50.2300">
    <property type="match status" value="1"/>
</dbReference>
<evidence type="ECO:0000313" key="7">
    <source>
        <dbReference type="EMBL" id="MFC4598681.1"/>
    </source>
</evidence>
<keyword evidence="2" id="KW-0238">DNA-binding</keyword>
<reference evidence="8" key="1">
    <citation type="journal article" date="2019" name="Int. J. Syst. Evol. Microbiol.">
        <title>The Global Catalogue of Microorganisms (GCM) 10K type strain sequencing project: providing services to taxonomists for standard genome sequencing and annotation.</title>
        <authorList>
            <consortium name="The Broad Institute Genomics Platform"/>
            <consortium name="The Broad Institute Genome Sequencing Center for Infectious Disease"/>
            <person name="Wu L."/>
            <person name="Ma J."/>
        </authorList>
    </citation>
    <scope>NUCLEOTIDE SEQUENCE [LARGE SCALE GENOMIC DNA]</scope>
    <source>
        <strain evidence="8">CCUG 49571</strain>
    </source>
</reference>